<reference evidence="1" key="2">
    <citation type="submission" date="2020-11" db="EMBL/GenBank/DDBJ databases">
        <authorList>
            <person name="Cecchin M."/>
            <person name="Marcolungo L."/>
            <person name="Rossato M."/>
            <person name="Girolomoni L."/>
            <person name="Cosentino E."/>
            <person name="Cuine S."/>
            <person name="Li-Beisson Y."/>
            <person name="Delledonne M."/>
            <person name="Ballottari M."/>
        </authorList>
    </citation>
    <scope>NUCLEOTIDE SEQUENCE</scope>
    <source>
        <strain evidence="1">211/11P</strain>
        <tissue evidence="1">Whole cell</tissue>
    </source>
</reference>
<dbReference type="AlphaFoldDB" id="A0A9D4TQ72"/>
<sequence>MALTLAVVGKVVVGWEEEEMAAAGWVEAGLAVVGKAEVGWEEEEMAAPGWVEAGLAVVGKVEVGSEEEEMAAAGWVEAGWVAARAVKVMLLLSVLDARQLVLEQHLMQGIWGNKGERVAAAAEAVLTGVVAVMAGWVEVGWEGAGKAVVAREAAGKAVVARVVAEKVEREVEGWEEACTTCNQPARHDSKLAALRSKPQPTITCLAELQDAAQRQKAAATETHTQKDN</sequence>
<reference evidence="1" key="1">
    <citation type="journal article" date="2019" name="Plant J.">
        <title>Chlorella vulgaris genome assembly and annotation reveals the molecular basis for metabolic acclimation to high light conditions.</title>
        <authorList>
            <person name="Cecchin M."/>
            <person name="Marcolungo L."/>
            <person name="Rossato M."/>
            <person name="Girolomoni L."/>
            <person name="Cosentino E."/>
            <person name="Cuine S."/>
            <person name="Li-Beisson Y."/>
            <person name="Delledonne M."/>
            <person name="Ballottari M."/>
        </authorList>
    </citation>
    <scope>NUCLEOTIDE SEQUENCE</scope>
    <source>
        <strain evidence="1">211/11P</strain>
    </source>
</reference>
<proteinExistence type="predicted"/>
<accession>A0A9D4TQ72</accession>
<evidence type="ECO:0000313" key="1">
    <source>
        <dbReference type="EMBL" id="KAI3431705.1"/>
    </source>
</evidence>
<organism evidence="1 2">
    <name type="scientific">Chlorella vulgaris</name>
    <name type="common">Green alga</name>
    <dbReference type="NCBI Taxonomy" id="3077"/>
    <lineage>
        <taxon>Eukaryota</taxon>
        <taxon>Viridiplantae</taxon>
        <taxon>Chlorophyta</taxon>
        <taxon>core chlorophytes</taxon>
        <taxon>Trebouxiophyceae</taxon>
        <taxon>Chlorellales</taxon>
        <taxon>Chlorellaceae</taxon>
        <taxon>Chlorella clade</taxon>
        <taxon>Chlorella</taxon>
    </lineage>
</organism>
<dbReference type="EMBL" id="SIDB01000006">
    <property type="protein sequence ID" value="KAI3431705.1"/>
    <property type="molecule type" value="Genomic_DNA"/>
</dbReference>
<gene>
    <name evidence="1" type="ORF">D9Q98_004750</name>
</gene>
<name>A0A9D4TQ72_CHLVU</name>
<evidence type="ECO:0000313" key="2">
    <source>
        <dbReference type="Proteomes" id="UP001055712"/>
    </source>
</evidence>
<comment type="caution">
    <text evidence="1">The sequence shown here is derived from an EMBL/GenBank/DDBJ whole genome shotgun (WGS) entry which is preliminary data.</text>
</comment>
<protein>
    <submittedName>
        <fullName evidence="1">Uncharacterized protein</fullName>
    </submittedName>
</protein>
<keyword evidence="2" id="KW-1185">Reference proteome</keyword>
<dbReference type="Proteomes" id="UP001055712">
    <property type="component" value="Unassembled WGS sequence"/>
</dbReference>